<organism evidence="4 5">
    <name type="scientific">Mobilicoccus caccae</name>
    <dbReference type="NCBI Taxonomy" id="1859295"/>
    <lineage>
        <taxon>Bacteria</taxon>
        <taxon>Bacillati</taxon>
        <taxon>Actinomycetota</taxon>
        <taxon>Actinomycetes</taxon>
        <taxon>Micrococcales</taxon>
        <taxon>Dermatophilaceae</taxon>
        <taxon>Mobilicoccus</taxon>
    </lineage>
</organism>
<feature type="region of interest" description="Disordered" evidence="1">
    <location>
        <begin position="1"/>
        <end position="25"/>
    </location>
</feature>
<feature type="transmembrane region" description="Helical" evidence="2">
    <location>
        <begin position="290"/>
        <end position="313"/>
    </location>
</feature>
<accession>A0ABQ6IXA7</accession>
<feature type="transmembrane region" description="Helical" evidence="2">
    <location>
        <begin position="236"/>
        <end position="253"/>
    </location>
</feature>
<feature type="transmembrane region" description="Helical" evidence="2">
    <location>
        <begin position="260"/>
        <end position="278"/>
    </location>
</feature>
<keyword evidence="2" id="KW-1133">Transmembrane helix</keyword>
<keyword evidence="2" id="KW-0472">Membrane</keyword>
<evidence type="ECO:0000313" key="4">
    <source>
        <dbReference type="EMBL" id="GMA42066.1"/>
    </source>
</evidence>
<dbReference type="Pfam" id="PF02517">
    <property type="entry name" value="Rce1-like"/>
    <property type="match status" value="1"/>
</dbReference>
<dbReference type="InterPro" id="IPR003675">
    <property type="entry name" value="Rce1/LyrA-like_dom"/>
</dbReference>
<evidence type="ECO:0000259" key="3">
    <source>
        <dbReference type="Pfam" id="PF02517"/>
    </source>
</evidence>
<gene>
    <name evidence="4" type="ORF">GCM10025883_41110</name>
</gene>
<dbReference type="EMBL" id="BSUO01000001">
    <property type="protein sequence ID" value="GMA42066.1"/>
    <property type="molecule type" value="Genomic_DNA"/>
</dbReference>
<comment type="caution">
    <text evidence="4">The sequence shown here is derived from an EMBL/GenBank/DDBJ whole genome shotgun (WGS) entry which is preliminary data.</text>
</comment>
<reference evidence="5" key="1">
    <citation type="journal article" date="2019" name="Int. J. Syst. Evol. Microbiol.">
        <title>The Global Catalogue of Microorganisms (GCM) 10K type strain sequencing project: providing services to taxonomists for standard genome sequencing and annotation.</title>
        <authorList>
            <consortium name="The Broad Institute Genomics Platform"/>
            <consortium name="The Broad Institute Genome Sequencing Center for Infectious Disease"/>
            <person name="Wu L."/>
            <person name="Ma J."/>
        </authorList>
    </citation>
    <scope>NUCLEOTIDE SEQUENCE [LARGE SCALE GENOMIC DNA]</scope>
    <source>
        <strain evidence="5">NBRC 113072</strain>
    </source>
</reference>
<evidence type="ECO:0000313" key="5">
    <source>
        <dbReference type="Proteomes" id="UP001157126"/>
    </source>
</evidence>
<proteinExistence type="predicted"/>
<keyword evidence="2" id="KW-0812">Transmembrane</keyword>
<dbReference type="GO" id="GO:0006508">
    <property type="term" value="P:proteolysis"/>
    <property type="evidence" value="ECO:0007669"/>
    <property type="project" value="UniProtKB-KW"/>
</dbReference>
<dbReference type="Proteomes" id="UP001157126">
    <property type="component" value="Unassembled WGS sequence"/>
</dbReference>
<feature type="transmembrane region" description="Helical" evidence="2">
    <location>
        <begin position="211"/>
        <end position="230"/>
    </location>
</feature>
<evidence type="ECO:0000256" key="1">
    <source>
        <dbReference type="SAM" id="MobiDB-lite"/>
    </source>
</evidence>
<sequence>MWVASPLSGDAGGMETNETTPAQGHTVERRMDGDPHPGQFYSHTLRTPTARWWKPVVGIIGGSVLLLLASIVASLAAMAIDVAAFGRPFSVGVLTPTMYAATMLSLILLIPITWVFVRFLHGQRWGFNGSIEGRLRTGWMVRALPVLLVVFAVYMIAFMQLTPDMGERSPNWLSFAVIALLLMPFQAAAEEVFFRGYVQRAAGSWLGGEKAALVVGTLISASLFAAFHFAQDPWLVFYYFSFGVTLSIAARLTGGLEVPILLHAVNNVVSGVLGAYMSDMNRAFDRSVGVGGPFMLVQVVFVALVVAVLVWWARRSGLRSQVPA</sequence>
<dbReference type="GO" id="GO:0008233">
    <property type="term" value="F:peptidase activity"/>
    <property type="evidence" value="ECO:0007669"/>
    <property type="project" value="UniProtKB-KW"/>
</dbReference>
<feature type="domain" description="CAAX prenyl protease 2/Lysostaphin resistance protein A-like" evidence="3">
    <location>
        <begin position="174"/>
        <end position="269"/>
    </location>
</feature>
<feature type="transmembrane region" description="Helical" evidence="2">
    <location>
        <begin position="56"/>
        <end position="80"/>
    </location>
</feature>
<keyword evidence="5" id="KW-1185">Reference proteome</keyword>
<protein>
    <submittedName>
        <fullName evidence="4">CAAX amino protease</fullName>
    </submittedName>
</protein>
<keyword evidence="4" id="KW-0645">Protease</keyword>
<feature type="transmembrane region" description="Helical" evidence="2">
    <location>
        <begin position="100"/>
        <end position="120"/>
    </location>
</feature>
<evidence type="ECO:0000256" key="2">
    <source>
        <dbReference type="SAM" id="Phobius"/>
    </source>
</evidence>
<feature type="transmembrane region" description="Helical" evidence="2">
    <location>
        <begin position="141"/>
        <end position="160"/>
    </location>
</feature>
<keyword evidence="4" id="KW-0378">Hydrolase</keyword>
<name>A0ABQ6IXA7_9MICO</name>
<feature type="transmembrane region" description="Helical" evidence="2">
    <location>
        <begin position="172"/>
        <end position="190"/>
    </location>
</feature>